<accession>A0A315ZVM2</accession>
<dbReference type="PANTHER" id="PTHR19288:SF95">
    <property type="entry name" value="D-GLYCEROL 3-PHOSPHATE PHOSPHATASE"/>
    <property type="match status" value="1"/>
</dbReference>
<organism evidence="1 2">
    <name type="scientific">Quadrisphaera granulorum</name>
    <dbReference type="NCBI Taxonomy" id="317664"/>
    <lineage>
        <taxon>Bacteria</taxon>
        <taxon>Bacillati</taxon>
        <taxon>Actinomycetota</taxon>
        <taxon>Actinomycetes</taxon>
        <taxon>Kineosporiales</taxon>
        <taxon>Kineosporiaceae</taxon>
        <taxon>Quadrisphaera</taxon>
    </lineage>
</organism>
<dbReference type="Pfam" id="PF13242">
    <property type="entry name" value="Hydrolase_like"/>
    <property type="match status" value="1"/>
</dbReference>
<evidence type="ECO:0000313" key="1">
    <source>
        <dbReference type="EMBL" id="PWJ49253.1"/>
    </source>
</evidence>
<keyword evidence="2" id="KW-1185">Reference proteome</keyword>
<dbReference type="PANTHER" id="PTHR19288">
    <property type="entry name" value="4-NITROPHENYLPHOSPHATASE-RELATED"/>
    <property type="match status" value="1"/>
</dbReference>
<dbReference type="Gene3D" id="3.40.50.1000">
    <property type="entry name" value="HAD superfamily/HAD-like"/>
    <property type="match status" value="2"/>
</dbReference>
<name>A0A315ZVM2_9ACTN</name>
<dbReference type="GO" id="GO:0005737">
    <property type="term" value="C:cytoplasm"/>
    <property type="evidence" value="ECO:0007669"/>
    <property type="project" value="TreeGrafter"/>
</dbReference>
<proteinExistence type="predicted"/>
<dbReference type="SFLD" id="SFLDG01129">
    <property type="entry name" value="C1.5:_HAD__Beta-PGM__Phosphata"/>
    <property type="match status" value="1"/>
</dbReference>
<dbReference type="OrthoDB" id="3400930at2"/>
<reference evidence="1 2" key="1">
    <citation type="submission" date="2018-03" db="EMBL/GenBank/DDBJ databases">
        <title>Genomic Encyclopedia of Archaeal and Bacterial Type Strains, Phase II (KMG-II): from individual species to whole genera.</title>
        <authorList>
            <person name="Goeker M."/>
        </authorList>
    </citation>
    <scope>NUCLEOTIDE SEQUENCE [LARGE SCALE GENOMIC DNA]</scope>
    <source>
        <strain evidence="1 2">DSM 44889</strain>
    </source>
</reference>
<dbReference type="InterPro" id="IPR023214">
    <property type="entry name" value="HAD_sf"/>
</dbReference>
<evidence type="ECO:0000313" key="2">
    <source>
        <dbReference type="Proteomes" id="UP000245469"/>
    </source>
</evidence>
<dbReference type="GO" id="GO:0016791">
    <property type="term" value="F:phosphatase activity"/>
    <property type="evidence" value="ECO:0007669"/>
    <property type="project" value="TreeGrafter"/>
</dbReference>
<protein>
    <submittedName>
        <fullName evidence="1">HAD superfamily hydrolase (TIGR01450 family)</fullName>
    </submittedName>
</protein>
<dbReference type="SFLD" id="SFLDS00003">
    <property type="entry name" value="Haloacid_Dehalogenase"/>
    <property type="match status" value="1"/>
</dbReference>
<dbReference type="Pfam" id="PF13344">
    <property type="entry name" value="Hydrolase_6"/>
    <property type="match status" value="1"/>
</dbReference>
<gene>
    <name evidence="1" type="ORF">BXY45_1265</name>
</gene>
<dbReference type="EMBL" id="QGDQ01000026">
    <property type="protein sequence ID" value="PWJ49253.1"/>
    <property type="molecule type" value="Genomic_DNA"/>
</dbReference>
<comment type="caution">
    <text evidence="1">The sequence shown here is derived from an EMBL/GenBank/DDBJ whole genome shotgun (WGS) entry which is preliminary data.</text>
</comment>
<dbReference type="AlphaFoldDB" id="A0A315ZVM2"/>
<dbReference type="Proteomes" id="UP000245469">
    <property type="component" value="Unassembled WGS sequence"/>
</dbReference>
<dbReference type="RefSeq" id="WP_109775812.1">
    <property type="nucleotide sequence ID" value="NZ_QGDQ01000026.1"/>
</dbReference>
<sequence length="357" mass="35854">MAETPQITPTSLAEAHDLLLFDLDGVVYVGEDAVPGAVEAISRAYDDGRAIGYATNNASRTPQEVAEHLRRLGIPARDEEVTNSSQAAAQLVVERLGQGARVLPVGGPGVRAALVEAGLVPVTPADDQPAAVVQGFGRQLGWSDLADAAAAIRGGALWVATNTDLTLPTERGPAPGNGSLVGAVRNAVDVDPLVAGKPEPTLFHAAARRVGAERPLVVGDRLDTDVAGAVRSEMTGALVLTGLTSALALLSAAAGERPDLVLPDLGALHAPPPSRARLVEGGAVCGGARAVLDGTILSATGAAPGASLADLLDLLRAACGVAWAAADAGAGTVTPDPALAAALTDLSARCRRAQPSS</sequence>
<keyword evidence="1" id="KW-0378">Hydrolase</keyword>
<dbReference type="InterPro" id="IPR006357">
    <property type="entry name" value="HAD-SF_hydro_IIA"/>
</dbReference>
<dbReference type="SUPFAM" id="SSF56784">
    <property type="entry name" value="HAD-like"/>
    <property type="match status" value="1"/>
</dbReference>
<dbReference type="InterPro" id="IPR036412">
    <property type="entry name" value="HAD-like_sf"/>
</dbReference>
<dbReference type="NCBIfam" id="TIGR01460">
    <property type="entry name" value="HAD-SF-IIA"/>
    <property type="match status" value="1"/>
</dbReference>